<comment type="caution">
    <text evidence="1">The sequence shown here is derived from an EMBL/GenBank/DDBJ whole genome shotgun (WGS) entry which is preliminary data.</text>
</comment>
<dbReference type="AlphaFoldDB" id="A0A8J5JGE0"/>
<evidence type="ECO:0000313" key="2">
    <source>
        <dbReference type="Proteomes" id="UP000747542"/>
    </source>
</evidence>
<dbReference type="Proteomes" id="UP000747542">
    <property type="component" value="Unassembled WGS sequence"/>
</dbReference>
<organism evidence="1 2">
    <name type="scientific">Homarus americanus</name>
    <name type="common">American lobster</name>
    <dbReference type="NCBI Taxonomy" id="6706"/>
    <lineage>
        <taxon>Eukaryota</taxon>
        <taxon>Metazoa</taxon>
        <taxon>Ecdysozoa</taxon>
        <taxon>Arthropoda</taxon>
        <taxon>Crustacea</taxon>
        <taxon>Multicrustacea</taxon>
        <taxon>Malacostraca</taxon>
        <taxon>Eumalacostraca</taxon>
        <taxon>Eucarida</taxon>
        <taxon>Decapoda</taxon>
        <taxon>Pleocyemata</taxon>
        <taxon>Astacidea</taxon>
        <taxon>Nephropoidea</taxon>
        <taxon>Nephropidae</taxon>
        <taxon>Homarus</taxon>
    </lineage>
</organism>
<sequence>MMKVDRLCKKENGALNPTPTLLLTFDCFEIPTSIKVAWISLKAVCVNCGKAHEGQKCLGLVCCFHSGEAHPASSSECDQFQIEKEILKIHTRDKVSFAEARNTVLKYSSSHGDSYVQFLSRHKGWRTVAATPP</sequence>
<dbReference type="EMBL" id="JAHLQT010037907">
    <property type="protein sequence ID" value="KAG7157215.1"/>
    <property type="molecule type" value="Genomic_DNA"/>
</dbReference>
<name>A0A8J5JGE0_HOMAM</name>
<keyword evidence="2" id="KW-1185">Reference proteome</keyword>
<reference evidence="1" key="1">
    <citation type="journal article" date="2021" name="Sci. Adv.">
        <title>The American lobster genome reveals insights on longevity, neural, and immune adaptations.</title>
        <authorList>
            <person name="Polinski J.M."/>
            <person name="Zimin A.V."/>
            <person name="Clark K.F."/>
            <person name="Kohn A.B."/>
            <person name="Sadowski N."/>
            <person name="Timp W."/>
            <person name="Ptitsyn A."/>
            <person name="Khanna P."/>
            <person name="Romanova D.Y."/>
            <person name="Williams P."/>
            <person name="Greenwood S.J."/>
            <person name="Moroz L.L."/>
            <person name="Walt D.R."/>
            <person name="Bodnar A.G."/>
        </authorList>
    </citation>
    <scope>NUCLEOTIDE SEQUENCE</scope>
    <source>
        <strain evidence="1">GMGI-L3</strain>
    </source>
</reference>
<gene>
    <name evidence="1" type="ORF">Hamer_G010066</name>
</gene>
<proteinExistence type="predicted"/>
<protein>
    <submittedName>
        <fullName evidence="1">Uncharacterized protein</fullName>
    </submittedName>
</protein>
<accession>A0A8J5JGE0</accession>
<evidence type="ECO:0000313" key="1">
    <source>
        <dbReference type="EMBL" id="KAG7157215.1"/>
    </source>
</evidence>